<dbReference type="EC" id="3.1.3.89" evidence="5"/>
<name>A0A172WF22_9EURY</name>
<evidence type="ECO:0000256" key="6">
    <source>
        <dbReference type="ARBA" id="ARBA00022723"/>
    </source>
</evidence>
<keyword evidence="6" id="KW-0479">Metal-binding</keyword>
<dbReference type="GO" id="GO:0046872">
    <property type="term" value="F:metal ion binding"/>
    <property type="evidence" value="ECO:0007669"/>
    <property type="project" value="UniProtKB-KW"/>
</dbReference>
<proteinExistence type="predicted"/>
<dbReference type="FunFam" id="1.10.3210.10:FF:000035">
    <property type="entry name" value="HD family hydrolase"/>
    <property type="match status" value="1"/>
</dbReference>
<dbReference type="EMBL" id="CP015520">
    <property type="protein sequence ID" value="ANF22018.1"/>
    <property type="molecule type" value="Genomic_DNA"/>
</dbReference>
<accession>A0A172WF22</accession>
<dbReference type="InterPro" id="IPR003607">
    <property type="entry name" value="HD/PDEase_dom"/>
</dbReference>
<dbReference type="PANTHER" id="PTHR11845:SF13">
    <property type="entry name" value="5'-DEOXYNUCLEOTIDASE HDDC2"/>
    <property type="match status" value="1"/>
</dbReference>
<dbReference type="GeneID" id="28494834"/>
<dbReference type="GO" id="GO:0005737">
    <property type="term" value="C:cytoplasm"/>
    <property type="evidence" value="ECO:0007669"/>
    <property type="project" value="TreeGrafter"/>
</dbReference>
<dbReference type="GO" id="GO:0002953">
    <property type="term" value="F:5'-deoxynucleotidase activity"/>
    <property type="evidence" value="ECO:0007669"/>
    <property type="project" value="UniProtKB-EC"/>
</dbReference>
<keyword evidence="10" id="KW-1185">Reference proteome</keyword>
<dbReference type="InterPro" id="IPR039356">
    <property type="entry name" value="YfbR/HDDC2"/>
</dbReference>
<evidence type="ECO:0000256" key="5">
    <source>
        <dbReference type="ARBA" id="ARBA00012964"/>
    </source>
</evidence>
<dbReference type="PANTHER" id="PTHR11845">
    <property type="entry name" value="5'-DEOXYNUCLEOTIDASE HDDC2"/>
    <property type="match status" value="1"/>
</dbReference>
<dbReference type="STRING" id="1712654.A7C91_01530"/>
<dbReference type="Gene3D" id="1.10.3210.10">
    <property type="entry name" value="Hypothetical protein af1432"/>
    <property type="match status" value="1"/>
</dbReference>
<dbReference type="InterPro" id="IPR006674">
    <property type="entry name" value="HD_domain"/>
</dbReference>
<evidence type="ECO:0000256" key="1">
    <source>
        <dbReference type="ARBA" id="ARBA00001638"/>
    </source>
</evidence>
<dbReference type="AlphaFoldDB" id="A0A172WF22"/>
<keyword evidence="7" id="KW-0378">Hydrolase</keyword>
<dbReference type="Proteomes" id="UP000076969">
    <property type="component" value="Chromosome"/>
</dbReference>
<comment type="catalytic activity">
    <reaction evidence="1">
        <text>a 2'-deoxyribonucleoside 5'-phosphate + H2O = a 2'-deoxyribonucleoside + phosphate</text>
        <dbReference type="Rhea" id="RHEA:36167"/>
        <dbReference type="ChEBI" id="CHEBI:15377"/>
        <dbReference type="ChEBI" id="CHEBI:18274"/>
        <dbReference type="ChEBI" id="CHEBI:43474"/>
        <dbReference type="ChEBI" id="CHEBI:65317"/>
        <dbReference type="EC" id="3.1.3.89"/>
    </reaction>
</comment>
<reference evidence="10" key="1">
    <citation type="journal article" date="2016" name="Syst. Appl. Microbiol.">
        <title>Thermococcus piezophilus sp. nov., a novel hyperthermophilic and piezophilic archaeon with a broad pressure range for growth, isolated from a deepest hydrothermal vent at the Mid-Cayman Rise.</title>
        <authorList>
            <person name="Dalmasso C."/>
            <person name="Oger P."/>
            <person name="Selva G."/>
            <person name="Courtine D."/>
            <person name="L'Haridon S."/>
            <person name="Garlaschelli A."/>
            <person name="Roussel E."/>
            <person name="Miyazaki J."/>
            <person name="Reveillaud J."/>
            <person name="Jebbar M."/>
            <person name="Takai K."/>
            <person name="Maignien L."/>
            <person name="Alain K."/>
        </authorList>
    </citation>
    <scope>NUCLEOTIDE SEQUENCE [LARGE SCALE GENOMIC DNA]</scope>
    <source>
        <strain evidence="10">CDGS</strain>
    </source>
</reference>
<comment type="cofactor">
    <cofactor evidence="3">
        <name>Co(2+)</name>
        <dbReference type="ChEBI" id="CHEBI:48828"/>
    </cofactor>
</comment>
<gene>
    <name evidence="9" type="ORF">A7C91_01530</name>
</gene>
<evidence type="ECO:0000259" key="8">
    <source>
        <dbReference type="SMART" id="SM00471"/>
    </source>
</evidence>
<dbReference type="OrthoDB" id="46088at2157"/>
<dbReference type="SUPFAM" id="SSF109604">
    <property type="entry name" value="HD-domain/PDEase-like"/>
    <property type="match status" value="1"/>
</dbReference>
<dbReference type="KEGG" id="tpie:A7C91_01530"/>
<evidence type="ECO:0000313" key="10">
    <source>
        <dbReference type="Proteomes" id="UP000076969"/>
    </source>
</evidence>
<dbReference type="RefSeq" id="WP_068664303.1">
    <property type="nucleotide sequence ID" value="NZ_CP015520.1"/>
</dbReference>
<evidence type="ECO:0000313" key="9">
    <source>
        <dbReference type="EMBL" id="ANF22018.1"/>
    </source>
</evidence>
<evidence type="ECO:0000256" key="7">
    <source>
        <dbReference type="ARBA" id="ARBA00022801"/>
    </source>
</evidence>
<comment type="cofactor">
    <cofactor evidence="2">
        <name>Mn(2+)</name>
        <dbReference type="ChEBI" id="CHEBI:29035"/>
    </cofactor>
</comment>
<dbReference type="SMART" id="SM00471">
    <property type="entry name" value="HDc"/>
    <property type="match status" value="1"/>
</dbReference>
<dbReference type="Pfam" id="PF13023">
    <property type="entry name" value="HD_3"/>
    <property type="match status" value="1"/>
</dbReference>
<evidence type="ECO:0000256" key="4">
    <source>
        <dbReference type="ARBA" id="ARBA00011738"/>
    </source>
</evidence>
<feature type="domain" description="HD/PDEase" evidence="8">
    <location>
        <begin position="26"/>
        <end position="145"/>
    </location>
</feature>
<organism evidence="9 10">
    <name type="scientific">Thermococcus piezophilus</name>
    <dbReference type="NCBI Taxonomy" id="1712654"/>
    <lineage>
        <taxon>Archaea</taxon>
        <taxon>Methanobacteriati</taxon>
        <taxon>Methanobacteriota</taxon>
        <taxon>Thermococci</taxon>
        <taxon>Thermococcales</taxon>
        <taxon>Thermococcaceae</taxon>
        <taxon>Thermococcus</taxon>
    </lineage>
</organism>
<evidence type="ECO:0000256" key="3">
    <source>
        <dbReference type="ARBA" id="ARBA00001941"/>
    </source>
</evidence>
<comment type="subunit">
    <text evidence="4">Homodimer.</text>
</comment>
<protein>
    <recommendedName>
        <fullName evidence="5">5'-deoxynucleotidase</fullName>
        <ecNumber evidence="5">3.1.3.89</ecNumber>
    </recommendedName>
</protein>
<evidence type="ECO:0000256" key="2">
    <source>
        <dbReference type="ARBA" id="ARBA00001936"/>
    </source>
</evidence>
<sequence length="184" mass="21362">MLDLFFEAGNLKRLPRTGWLLRGVSNPESIADHSYRAVLITLFLADSLRERGVDIDVERALKIAILHDLAEARITDIPLTAQYYLDKKRAETRAALEIFIKAGPKARDYFELFREYEEGLSLEGRLVKFADKLEMLIQALEYEEAGFRNLDEFWSTLDDLRKSEFYEHFQDLVEGLAALRKQKC</sequence>